<dbReference type="AlphaFoldDB" id="A0A382SA35"/>
<dbReference type="EMBL" id="UINC01127552">
    <property type="protein sequence ID" value="SVD06743.1"/>
    <property type="molecule type" value="Genomic_DNA"/>
</dbReference>
<sequence length="248" mass="28429">MLEARAQGVDFSSTLTLGKQKNNMTPKELAYLRTSYSIGPHPNSDKLLKYRSYSDFFFSHYLGVKKLSIIDYSGYENADILHDLNHLVPKHLEESFDVVIDGGTLEHIFNFPTAIKNCMMMVRNGGSIFIFSMANNHCGHGFYQFSPELFFRIFEESNGFEIKNMVLVKHPFPGAELSRRQECYKVSDPLAIGRRASLVSRSPVGIMVHAIKISRGPIFPRFPNQSDYRSRWSNKNVREISVIEKNMF</sequence>
<name>A0A382SA35_9ZZZZ</name>
<dbReference type="SUPFAM" id="SSF53335">
    <property type="entry name" value="S-adenosyl-L-methionine-dependent methyltransferases"/>
    <property type="match status" value="1"/>
</dbReference>
<evidence type="ECO:0008006" key="2">
    <source>
        <dbReference type="Google" id="ProtNLM"/>
    </source>
</evidence>
<gene>
    <name evidence="1" type="ORF">METZ01_LOCUS359597</name>
</gene>
<proteinExistence type="predicted"/>
<protein>
    <recommendedName>
        <fullName evidence="2">Methyltransferase type 11 domain-containing protein</fullName>
    </recommendedName>
</protein>
<organism evidence="1">
    <name type="scientific">marine metagenome</name>
    <dbReference type="NCBI Taxonomy" id="408172"/>
    <lineage>
        <taxon>unclassified sequences</taxon>
        <taxon>metagenomes</taxon>
        <taxon>ecological metagenomes</taxon>
    </lineage>
</organism>
<feature type="non-terminal residue" evidence="1">
    <location>
        <position position="248"/>
    </location>
</feature>
<dbReference type="Gene3D" id="3.40.50.150">
    <property type="entry name" value="Vaccinia Virus protein VP39"/>
    <property type="match status" value="1"/>
</dbReference>
<accession>A0A382SA35</accession>
<dbReference type="InterPro" id="IPR029063">
    <property type="entry name" value="SAM-dependent_MTases_sf"/>
</dbReference>
<evidence type="ECO:0000313" key="1">
    <source>
        <dbReference type="EMBL" id="SVD06743.1"/>
    </source>
</evidence>
<reference evidence="1" key="1">
    <citation type="submission" date="2018-05" db="EMBL/GenBank/DDBJ databases">
        <authorList>
            <person name="Lanie J.A."/>
            <person name="Ng W.-L."/>
            <person name="Kazmierczak K.M."/>
            <person name="Andrzejewski T.M."/>
            <person name="Davidsen T.M."/>
            <person name="Wayne K.J."/>
            <person name="Tettelin H."/>
            <person name="Glass J.I."/>
            <person name="Rusch D."/>
            <person name="Podicherti R."/>
            <person name="Tsui H.-C.T."/>
            <person name="Winkler M.E."/>
        </authorList>
    </citation>
    <scope>NUCLEOTIDE SEQUENCE</scope>
</reference>